<sequence>MSNRGTSSCSSSSEPSCITTTDDKKQVKYHSDEEVILATTRPKKRSGRRVFRETRHPVYRGVRARDNNKWVCEMRVPNTINSKIWLGTYPTPQMAARAHDLASLTLRGTSACLNFADSAWRLTLPESTDAVEIRKAAMKAAELIAAEDEINKQRDQQCVNEDPSNYEGTSTMNVEQLVSTSETEEMHDLILNIANEPLMSPPMSPPHSTRDYASDYLADMDIFDTQVNQTRMGKGHKGTTIIGTTLFFTKCYILMSNRVVLRPQIQN</sequence>
<keyword evidence="4" id="KW-0010">Activator</keyword>
<feature type="domain" description="AP2/ERF" evidence="9">
    <location>
        <begin position="58"/>
        <end position="116"/>
    </location>
</feature>
<evidence type="ECO:0000256" key="4">
    <source>
        <dbReference type="ARBA" id="ARBA00023159"/>
    </source>
</evidence>
<evidence type="ECO:0000256" key="2">
    <source>
        <dbReference type="ARBA" id="ARBA00023015"/>
    </source>
</evidence>
<keyword evidence="10" id="KW-1185">Reference proteome</keyword>
<dbReference type="InterPro" id="IPR016177">
    <property type="entry name" value="DNA-bd_dom_sf"/>
</dbReference>
<dbReference type="Proteomes" id="UP000087171">
    <property type="component" value="Chromosome Ca8"/>
</dbReference>
<dbReference type="STRING" id="3827.A0A1S2YXP5"/>
<evidence type="ECO:0000256" key="7">
    <source>
        <dbReference type="ARBA" id="ARBA00024343"/>
    </source>
</evidence>
<dbReference type="InterPro" id="IPR036955">
    <property type="entry name" value="AP2/ERF_dom_sf"/>
</dbReference>
<evidence type="ECO:0000313" key="11">
    <source>
        <dbReference type="RefSeq" id="XP_004511603.1"/>
    </source>
</evidence>
<protein>
    <submittedName>
        <fullName evidence="11">Dehydration-responsive element-binding protein 1E-like</fullName>
    </submittedName>
</protein>
<dbReference type="PANTHER" id="PTHR31839:SF91">
    <property type="entry name" value="DEHYDRATION-RESPONSIVE ELEMENT-BINDING PROTEIN"/>
    <property type="match status" value="1"/>
</dbReference>
<dbReference type="Gene3D" id="3.30.730.10">
    <property type="entry name" value="AP2/ERF domain"/>
    <property type="match status" value="1"/>
</dbReference>
<dbReference type="GO" id="GO:0005634">
    <property type="term" value="C:nucleus"/>
    <property type="evidence" value="ECO:0007669"/>
    <property type="project" value="UniProtKB-SubCell"/>
</dbReference>
<evidence type="ECO:0000313" key="10">
    <source>
        <dbReference type="Proteomes" id="UP000087171"/>
    </source>
</evidence>
<proteinExistence type="inferred from homology"/>
<keyword evidence="3" id="KW-0238">DNA-binding</keyword>
<dbReference type="SUPFAM" id="SSF54171">
    <property type="entry name" value="DNA-binding domain"/>
    <property type="match status" value="1"/>
</dbReference>
<dbReference type="InterPro" id="IPR045277">
    <property type="entry name" value="DRE1A-I"/>
</dbReference>
<dbReference type="SMART" id="SM00380">
    <property type="entry name" value="AP2"/>
    <property type="match status" value="1"/>
</dbReference>
<evidence type="ECO:0000256" key="8">
    <source>
        <dbReference type="SAM" id="MobiDB-lite"/>
    </source>
</evidence>
<dbReference type="Pfam" id="PF00847">
    <property type="entry name" value="AP2"/>
    <property type="match status" value="1"/>
</dbReference>
<feature type="region of interest" description="Disordered" evidence="8">
    <location>
        <begin position="1"/>
        <end position="25"/>
    </location>
</feature>
<evidence type="ECO:0000256" key="3">
    <source>
        <dbReference type="ARBA" id="ARBA00023125"/>
    </source>
</evidence>
<dbReference type="GO" id="GO:0003700">
    <property type="term" value="F:DNA-binding transcription factor activity"/>
    <property type="evidence" value="ECO:0007669"/>
    <property type="project" value="InterPro"/>
</dbReference>
<dbReference type="KEGG" id="cam:101505186"/>
<dbReference type="CDD" id="cd00018">
    <property type="entry name" value="AP2"/>
    <property type="match status" value="1"/>
</dbReference>
<evidence type="ECO:0000259" key="9">
    <source>
        <dbReference type="PROSITE" id="PS51032"/>
    </source>
</evidence>
<dbReference type="RefSeq" id="XP_004511603.1">
    <property type="nucleotide sequence ID" value="XM_004511546.3"/>
</dbReference>
<dbReference type="PANTHER" id="PTHR31839">
    <property type="entry name" value="DEHYDRATION-RESPONSIVE ELEMENT-BINDING PROTEIN 1D"/>
    <property type="match status" value="1"/>
</dbReference>
<keyword evidence="6" id="KW-0539">Nucleus</keyword>
<dbReference type="GeneID" id="101505186"/>
<dbReference type="GO" id="GO:0003677">
    <property type="term" value="F:DNA binding"/>
    <property type="evidence" value="ECO:0007669"/>
    <property type="project" value="UniProtKB-KW"/>
</dbReference>
<evidence type="ECO:0000256" key="5">
    <source>
        <dbReference type="ARBA" id="ARBA00023163"/>
    </source>
</evidence>
<evidence type="ECO:0000256" key="1">
    <source>
        <dbReference type="ARBA" id="ARBA00004123"/>
    </source>
</evidence>
<dbReference type="AlphaFoldDB" id="A0A1S2YXP5"/>
<feature type="compositionally biased region" description="Low complexity" evidence="8">
    <location>
        <begin position="1"/>
        <end position="20"/>
    </location>
</feature>
<dbReference type="InterPro" id="IPR001471">
    <property type="entry name" value="AP2/ERF_dom"/>
</dbReference>
<comment type="similarity">
    <text evidence="7">Belongs to the AP2/ERF transcription factor family. ERF subfamily.</text>
</comment>
<keyword evidence="5" id="KW-0804">Transcription</keyword>
<dbReference type="PRINTS" id="PR00367">
    <property type="entry name" value="ETHRSPELEMNT"/>
</dbReference>
<dbReference type="eggNOG" id="ENOG502RY2A">
    <property type="taxonomic scope" value="Eukaryota"/>
</dbReference>
<evidence type="ECO:0000256" key="6">
    <source>
        <dbReference type="ARBA" id="ARBA00023242"/>
    </source>
</evidence>
<name>A0A1S2YXP5_CICAR</name>
<accession>A0A1S2YXP5</accession>
<organism evidence="10 11">
    <name type="scientific">Cicer arietinum</name>
    <name type="common">Chickpea</name>
    <name type="synonym">Garbanzo</name>
    <dbReference type="NCBI Taxonomy" id="3827"/>
    <lineage>
        <taxon>Eukaryota</taxon>
        <taxon>Viridiplantae</taxon>
        <taxon>Streptophyta</taxon>
        <taxon>Embryophyta</taxon>
        <taxon>Tracheophyta</taxon>
        <taxon>Spermatophyta</taxon>
        <taxon>Magnoliopsida</taxon>
        <taxon>eudicotyledons</taxon>
        <taxon>Gunneridae</taxon>
        <taxon>Pentapetalae</taxon>
        <taxon>rosids</taxon>
        <taxon>fabids</taxon>
        <taxon>Fabales</taxon>
        <taxon>Fabaceae</taxon>
        <taxon>Papilionoideae</taxon>
        <taxon>50 kb inversion clade</taxon>
        <taxon>NPAAA clade</taxon>
        <taxon>Hologalegina</taxon>
        <taxon>IRL clade</taxon>
        <taxon>Cicereae</taxon>
        <taxon>Cicer</taxon>
    </lineage>
</organism>
<dbReference type="OrthoDB" id="676764at2759"/>
<dbReference type="PROSITE" id="PS51032">
    <property type="entry name" value="AP2_ERF"/>
    <property type="match status" value="1"/>
</dbReference>
<reference evidence="10" key="1">
    <citation type="journal article" date="2013" name="Nat. Biotechnol.">
        <title>Draft genome sequence of chickpea (Cicer arietinum) provides a resource for trait improvement.</title>
        <authorList>
            <person name="Varshney R.K."/>
            <person name="Song C."/>
            <person name="Saxena R.K."/>
            <person name="Azam S."/>
            <person name="Yu S."/>
            <person name="Sharpe A.G."/>
            <person name="Cannon S."/>
            <person name="Baek J."/>
            <person name="Rosen B.D."/>
            <person name="Tar'an B."/>
            <person name="Millan T."/>
            <person name="Zhang X."/>
            <person name="Ramsay L.D."/>
            <person name="Iwata A."/>
            <person name="Wang Y."/>
            <person name="Nelson W."/>
            <person name="Farmer A.D."/>
            <person name="Gaur P.M."/>
            <person name="Soderlund C."/>
            <person name="Penmetsa R.V."/>
            <person name="Xu C."/>
            <person name="Bharti A.K."/>
            <person name="He W."/>
            <person name="Winter P."/>
            <person name="Zhao S."/>
            <person name="Hane J.K."/>
            <person name="Carrasquilla-Garcia N."/>
            <person name="Condie J.A."/>
            <person name="Upadhyaya H.D."/>
            <person name="Luo M.C."/>
            <person name="Thudi M."/>
            <person name="Gowda C.L."/>
            <person name="Singh N.P."/>
            <person name="Lichtenzveig J."/>
            <person name="Gali K.K."/>
            <person name="Rubio J."/>
            <person name="Nadarajan N."/>
            <person name="Dolezel J."/>
            <person name="Bansal K.C."/>
            <person name="Xu X."/>
            <person name="Edwards D."/>
            <person name="Zhang G."/>
            <person name="Kahl G."/>
            <person name="Gil J."/>
            <person name="Singh K.B."/>
            <person name="Datta S.K."/>
            <person name="Jackson S.A."/>
            <person name="Wang J."/>
            <person name="Cook D.R."/>
        </authorList>
    </citation>
    <scope>NUCLEOTIDE SEQUENCE [LARGE SCALE GENOMIC DNA]</scope>
    <source>
        <strain evidence="10">cv. CDC Frontier</strain>
    </source>
</reference>
<reference evidence="11" key="2">
    <citation type="submission" date="2025-08" db="UniProtKB">
        <authorList>
            <consortium name="RefSeq"/>
        </authorList>
    </citation>
    <scope>IDENTIFICATION</scope>
    <source>
        <tissue evidence="11">Etiolated seedlings</tissue>
    </source>
</reference>
<dbReference type="PaxDb" id="3827-XP_004511603.1"/>
<keyword evidence="2" id="KW-0805">Transcription regulation</keyword>
<comment type="subcellular location">
    <subcellularLocation>
        <location evidence="1">Nucleus</location>
    </subcellularLocation>
</comment>
<gene>
    <name evidence="11" type="primary">LOC101505186</name>
</gene>